<dbReference type="GO" id="GO:0016020">
    <property type="term" value="C:membrane"/>
    <property type="evidence" value="ECO:0007669"/>
    <property type="project" value="UniProtKB-SubCell"/>
</dbReference>
<keyword evidence="8" id="KW-0675">Receptor</keyword>
<dbReference type="EnsemblMetazoa" id="G13214.1">
    <property type="protein sequence ID" value="G13214.1:cds"/>
    <property type="gene ID" value="G13214"/>
</dbReference>
<feature type="disulfide bond" evidence="10">
    <location>
        <begin position="26"/>
        <end position="36"/>
    </location>
</feature>
<keyword evidence="6" id="KW-0472">Membrane</keyword>
<keyword evidence="2" id="KW-0812">Transmembrane</keyword>
<comment type="caution">
    <text evidence="10">Lacks conserved residue(s) required for the propagation of feature annotation.</text>
</comment>
<dbReference type="SMART" id="SM00202">
    <property type="entry name" value="SR"/>
    <property type="match status" value="3"/>
</dbReference>
<reference evidence="12" key="1">
    <citation type="submission" date="2022-08" db="UniProtKB">
        <authorList>
            <consortium name="EnsemblMetazoa"/>
        </authorList>
    </citation>
    <scope>IDENTIFICATION</scope>
    <source>
        <strain evidence="12">05x7-T-G4-1.051#20</strain>
    </source>
</reference>
<protein>
    <recommendedName>
        <fullName evidence="11">SRCR domain-containing protein</fullName>
    </recommendedName>
</protein>
<feature type="disulfide bond" evidence="10">
    <location>
        <begin position="220"/>
        <end position="281"/>
    </location>
</feature>
<evidence type="ECO:0000256" key="5">
    <source>
        <dbReference type="ARBA" id="ARBA00022989"/>
    </source>
</evidence>
<proteinExistence type="predicted"/>
<dbReference type="PRINTS" id="PR00258">
    <property type="entry name" value="SPERACTRCPTR"/>
</dbReference>
<evidence type="ECO:0000256" key="9">
    <source>
        <dbReference type="ARBA" id="ARBA00023180"/>
    </source>
</evidence>
<sequence>MQIRNIKKYIRVPPGTGDVKLSNVWCTGLEKSLLDCDSLGWGRVTSSNCLNHQNDVGVYCFQNVRVVGGVKNSYFMTGRVEVRQEATGQDWRTVCADGINQAEANVICREVHYDRAIMLAPSFFGSLTISQVSKYIADIKCKGNETSITDCAITTELEGKCSIAHYNYASVLCVKNSDKDQSFTVKLSQKYHGAVMISQFGQDGTVCVDGWDEREANVTCRQFGYRGGVVLGPQEVFTRRQPVWFSEFNCTGEESKLQDCPRTTKVSLQCVRSIKDAGVLCYNSTGVQVRLNGPKDYFGTVEVVKDGQVGTVCDYDWTKNDARVLCRELNFPDGRPYKRSFYGAGKGSVVLSGFFCDGKEDRLLDCSSRGWYNVQSYCNSHQNDASVYCYRRGNGICDTGFSNAAKTVVFRSLGMDYVDERAINRSANGNISGEVLYTNVKCSGKEKDFTECTYDFNKTSSQSPQKGRFHDEIIEHNSDGSIAVSNQLYDMTMQPTGAANGSAGVNLQLAKNGSAYYSKPLKNG</sequence>
<evidence type="ECO:0000256" key="1">
    <source>
        <dbReference type="ARBA" id="ARBA00004167"/>
    </source>
</evidence>
<keyword evidence="13" id="KW-1185">Reference proteome</keyword>
<evidence type="ECO:0000259" key="11">
    <source>
        <dbReference type="PROSITE" id="PS50287"/>
    </source>
</evidence>
<feature type="domain" description="SRCR" evidence="11">
    <location>
        <begin position="174"/>
        <end position="282"/>
    </location>
</feature>
<evidence type="ECO:0000256" key="6">
    <source>
        <dbReference type="ARBA" id="ARBA00023136"/>
    </source>
</evidence>
<organism evidence="12 13">
    <name type="scientific">Magallana gigas</name>
    <name type="common">Pacific oyster</name>
    <name type="synonym">Crassostrea gigas</name>
    <dbReference type="NCBI Taxonomy" id="29159"/>
    <lineage>
        <taxon>Eukaryota</taxon>
        <taxon>Metazoa</taxon>
        <taxon>Spiralia</taxon>
        <taxon>Lophotrochozoa</taxon>
        <taxon>Mollusca</taxon>
        <taxon>Bivalvia</taxon>
        <taxon>Autobranchia</taxon>
        <taxon>Pteriomorphia</taxon>
        <taxon>Ostreida</taxon>
        <taxon>Ostreoidea</taxon>
        <taxon>Ostreidae</taxon>
        <taxon>Magallana</taxon>
    </lineage>
</organism>
<dbReference type="Pfam" id="PF00530">
    <property type="entry name" value="SRCR"/>
    <property type="match status" value="4"/>
</dbReference>
<evidence type="ECO:0000313" key="12">
    <source>
        <dbReference type="EnsemblMetazoa" id="G13214.1:cds"/>
    </source>
</evidence>
<feature type="disulfide bond" evidence="10">
    <location>
        <begin position="141"/>
        <end position="151"/>
    </location>
</feature>
<dbReference type="Proteomes" id="UP000005408">
    <property type="component" value="Unassembled WGS sequence"/>
</dbReference>
<feature type="disulfide bond" evidence="10">
    <location>
        <begin position="250"/>
        <end position="260"/>
    </location>
</feature>
<evidence type="ECO:0000256" key="2">
    <source>
        <dbReference type="ARBA" id="ARBA00022692"/>
    </source>
</evidence>
<evidence type="ECO:0000313" key="13">
    <source>
        <dbReference type="Proteomes" id="UP000005408"/>
    </source>
</evidence>
<keyword evidence="3" id="KW-0732">Signal</keyword>
<dbReference type="FunFam" id="3.10.250.10:FF:000007">
    <property type="entry name" value="Soluble scavenger receptor cysteine-rich domain-containing protein SSC5D"/>
    <property type="match status" value="1"/>
</dbReference>
<keyword evidence="9" id="KW-0325">Glycoprotein</keyword>
<feature type="domain" description="SRCR" evidence="11">
    <location>
        <begin position="15"/>
        <end position="61"/>
    </location>
</feature>
<dbReference type="InterPro" id="IPR036772">
    <property type="entry name" value="SRCR-like_dom_sf"/>
</dbReference>
<evidence type="ECO:0000256" key="10">
    <source>
        <dbReference type="PROSITE-ProRule" id="PRU00196"/>
    </source>
</evidence>
<keyword evidence="5" id="KW-1133">Transmembrane helix</keyword>
<accession>A0A8W8IB64</accession>
<feature type="domain" description="SRCR" evidence="11">
    <location>
        <begin position="289"/>
        <end position="390"/>
    </location>
</feature>
<dbReference type="Gene3D" id="3.10.250.10">
    <property type="entry name" value="SRCR-like domain"/>
    <property type="match status" value="5"/>
</dbReference>
<evidence type="ECO:0000256" key="7">
    <source>
        <dbReference type="ARBA" id="ARBA00023157"/>
    </source>
</evidence>
<dbReference type="SUPFAM" id="SSF56487">
    <property type="entry name" value="SRCR-like"/>
    <property type="match status" value="5"/>
</dbReference>
<dbReference type="AlphaFoldDB" id="A0A8W8IB64"/>
<dbReference type="PROSITE" id="PS50287">
    <property type="entry name" value="SRCR_2"/>
    <property type="match status" value="4"/>
</dbReference>
<evidence type="ECO:0000256" key="4">
    <source>
        <dbReference type="ARBA" id="ARBA00022737"/>
    </source>
</evidence>
<dbReference type="FunFam" id="3.10.250.10:FF:000016">
    <property type="entry name" value="Scavenger receptor cysteine-rich protein type 12"/>
    <property type="match status" value="1"/>
</dbReference>
<feature type="domain" description="SRCR" evidence="11">
    <location>
        <begin position="64"/>
        <end position="174"/>
    </location>
</feature>
<evidence type="ECO:0000256" key="3">
    <source>
        <dbReference type="ARBA" id="ARBA00022729"/>
    </source>
</evidence>
<feature type="disulfide bond" evidence="10">
    <location>
        <begin position="356"/>
        <end position="366"/>
    </location>
</feature>
<keyword evidence="4" id="KW-0677">Repeat</keyword>
<dbReference type="InterPro" id="IPR001190">
    <property type="entry name" value="SRCR"/>
</dbReference>
<comment type="subcellular location">
    <subcellularLocation>
        <location evidence="1">Membrane</location>
        <topology evidence="1">Single-pass membrane protein</topology>
    </subcellularLocation>
</comment>
<keyword evidence="7 10" id="KW-1015">Disulfide bond</keyword>
<evidence type="ECO:0000256" key="8">
    <source>
        <dbReference type="ARBA" id="ARBA00023170"/>
    </source>
</evidence>
<name>A0A8W8IB64_MAGGI</name>
<dbReference type="PANTHER" id="PTHR19331">
    <property type="entry name" value="SCAVENGER RECEPTOR DOMAIN-CONTAINING"/>
    <property type="match status" value="1"/>
</dbReference>